<proteinExistence type="predicted"/>
<evidence type="ECO:0000256" key="1">
    <source>
        <dbReference type="SAM" id="MobiDB-lite"/>
    </source>
</evidence>
<sequence>MPGPHHLRYEMTNYKNWQSTKKKLKGTHPSGCVQPEDSQERPRKRLQEFQYKGLWNSPLSLGEMPRSPCFTLQTAVALPLFFSWTGGARWKALLAVLFRIQTGHEVDWKCWRGPSSGTERFRPWPYAPQPRLGRSNIVPIDDVGPRLPRNSRLEAQPDEPQMQKALGIIELSSAKPPSRRVLGFPRSPSSPPYSYGASPENAVPLCALWD</sequence>
<reference evidence="2 3" key="1">
    <citation type="submission" date="2024-04" db="EMBL/GenBank/DDBJ databases">
        <title>Phyllosticta paracitricarpa is synonymous to the EU quarantine fungus P. citricarpa based on phylogenomic analyses.</title>
        <authorList>
            <consortium name="Lawrence Berkeley National Laboratory"/>
            <person name="Van Ingen-Buijs V.A."/>
            <person name="Van Westerhoven A.C."/>
            <person name="Haridas S."/>
            <person name="Skiadas P."/>
            <person name="Martin F."/>
            <person name="Groenewald J.Z."/>
            <person name="Crous P.W."/>
            <person name="Seidl M.F."/>
        </authorList>
    </citation>
    <scope>NUCLEOTIDE SEQUENCE [LARGE SCALE GENOMIC DNA]</scope>
    <source>
        <strain evidence="2 3">CBS 122670</strain>
    </source>
</reference>
<gene>
    <name evidence="2" type="ORF">IWX46DRAFT_322169</name>
</gene>
<accession>A0ABR1LEB6</accession>
<protein>
    <submittedName>
        <fullName evidence="2">Uncharacterized protein</fullName>
    </submittedName>
</protein>
<dbReference type="Proteomes" id="UP001365128">
    <property type="component" value="Unassembled WGS sequence"/>
</dbReference>
<comment type="caution">
    <text evidence="2">The sequence shown here is derived from an EMBL/GenBank/DDBJ whole genome shotgun (WGS) entry which is preliminary data.</text>
</comment>
<keyword evidence="3" id="KW-1185">Reference proteome</keyword>
<evidence type="ECO:0000313" key="2">
    <source>
        <dbReference type="EMBL" id="KAK7533578.1"/>
    </source>
</evidence>
<name>A0ABR1LEB6_9PEZI</name>
<evidence type="ECO:0000313" key="3">
    <source>
        <dbReference type="Proteomes" id="UP001365128"/>
    </source>
</evidence>
<organism evidence="2 3">
    <name type="scientific">Phyllosticta citricarpa</name>
    <dbReference type="NCBI Taxonomy" id="55181"/>
    <lineage>
        <taxon>Eukaryota</taxon>
        <taxon>Fungi</taxon>
        <taxon>Dikarya</taxon>
        <taxon>Ascomycota</taxon>
        <taxon>Pezizomycotina</taxon>
        <taxon>Dothideomycetes</taxon>
        <taxon>Dothideomycetes incertae sedis</taxon>
        <taxon>Botryosphaeriales</taxon>
        <taxon>Phyllostictaceae</taxon>
        <taxon>Phyllosticta</taxon>
    </lineage>
</organism>
<feature type="region of interest" description="Disordered" evidence="1">
    <location>
        <begin position="176"/>
        <end position="200"/>
    </location>
</feature>
<dbReference type="EMBL" id="JBBPDW010000045">
    <property type="protein sequence ID" value="KAK7533578.1"/>
    <property type="molecule type" value="Genomic_DNA"/>
</dbReference>